<dbReference type="EMBL" id="CALNXK010000107">
    <property type="protein sequence ID" value="CAH3157288.1"/>
    <property type="molecule type" value="Genomic_DNA"/>
</dbReference>
<feature type="compositionally biased region" description="Basic and acidic residues" evidence="1">
    <location>
        <begin position="120"/>
        <end position="144"/>
    </location>
</feature>
<evidence type="ECO:0000256" key="1">
    <source>
        <dbReference type="SAM" id="MobiDB-lite"/>
    </source>
</evidence>
<feature type="compositionally biased region" description="Polar residues" evidence="1">
    <location>
        <begin position="93"/>
        <end position="104"/>
    </location>
</feature>
<feature type="compositionally biased region" description="Polar residues" evidence="1">
    <location>
        <begin position="605"/>
        <end position="623"/>
    </location>
</feature>
<feature type="compositionally biased region" description="Low complexity" evidence="1">
    <location>
        <begin position="672"/>
        <end position="682"/>
    </location>
</feature>
<dbReference type="Pfam" id="PF14652">
    <property type="entry name" value="DUF4457"/>
    <property type="match status" value="3"/>
</dbReference>
<accession>A0ABN8Q517</accession>
<protein>
    <recommendedName>
        <fullName evidence="2">KATNIP domain-containing protein</fullName>
    </recommendedName>
</protein>
<feature type="region of interest" description="Disordered" evidence="1">
    <location>
        <begin position="1033"/>
        <end position="1060"/>
    </location>
</feature>
<dbReference type="PANTHER" id="PTHR21534">
    <property type="entry name" value="KATANIN-INTERACTING PROTEIN"/>
    <property type="match status" value="1"/>
</dbReference>
<name>A0ABN8Q517_9CNID</name>
<evidence type="ECO:0000313" key="4">
    <source>
        <dbReference type="Proteomes" id="UP001159405"/>
    </source>
</evidence>
<feature type="domain" description="KATNIP" evidence="2">
    <location>
        <begin position="1087"/>
        <end position="1412"/>
    </location>
</feature>
<dbReference type="PANTHER" id="PTHR21534:SF0">
    <property type="entry name" value="KATANIN-INTERACTING PROTEIN"/>
    <property type="match status" value="1"/>
</dbReference>
<feature type="region of interest" description="Disordered" evidence="1">
    <location>
        <begin position="241"/>
        <end position="268"/>
    </location>
</feature>
<keyword evidence="4" id="KW-1185">Reference proteome</keyword>
<feature type="region of interest" description="Disordered" evidence="1">
    <location>
        <begin position="1"/>
        <end position="177"/>
    </location>
</feature>
<dbReference type="InterPro" id="IPR026704">
    <property type="entry name" value="KATNIP"/>
</dbReference>
<comment type="caution">
    <text evidence="3">The sequence shown here is derived from an EMBL/GenBank/DDBJ whole genome shotgun (WGS) entry which is preliminary data.</text>
</comment>
<dbReference type="InterPro" id="IPR027859">
    <property type="entry name" value="KATNIP_dom"/>
</dbReference>
<proteinExistence type="predicted"/>
<feature type="region of interest" description="Disordered" evidence="1">
    <location>
        <begin position="1470"/>
        <end position="1497"/>
    </location>
</feature>
<feature type="compositionally biased region" description="Basic residues" evidence="1">
    <location>
        <begin position="50"/>
        <end position="64"/>
    </location>
</feature>
<sequence>MFRVNTKTKSVSVAPEVREGERKHRSQKYSNVPETHAEDLVVLSFSSSTVKRKERTLSATRRKKNADEYDSELLSSNHRVTADTQRQKRLENESQCTEVTLTSTPEKKSRPLSATRKSKPSSDKMDDNTEEIFRAMAEENKSVESKASGSQTAPERSKQHLSSTSSQVKRPSSISSCPLKTDETIALVTEKVRKMDARQQHHLIGLLAKLECKAPFKGPSSTPGSPRLSPMKATVLFTSVETSTTSEVEHSKDYSTTDSLDAAEDSKEDEGTDVYFEILTNWGNPNYLGLTEIQFFDLEGNLIPYDRHHVSISGCDGEEGDLGNLANGKTKTTKGRYMWSCGFKNKRPVELVFHLPSTAALSSESHGLSKITVWNYNRGIKELNVGAKDVRIFVGGELVWEGVIDKGCGNQVFDYSKVINLTSTEHLAEEEKDVPQEPEPIIRSETVVLRRSSEPETVPKDSPKDPAVPTQVEQDQSHARSKTVLLKQTAQRNYFVDEQDATHSSSKLTDRVLRGDKEHIRSEEPHKIPKPPESPRTHSRSPRFSQRKASADENKLSTEHMVEKDRLKEKALKSLLASESSSIRRSDRLALSTRSSSTPNLSSSQALESSEPTNDSLRGNSAAGSVLPSRPPWLESSKKKDKHSSPSRSSSRSKSRPIWLEDETAVVEERSSSATDVRSSSDLFRNEPSTGRRSSTPSVSNEAAEPWPSEFVSKDEALPTCLDDTTEHTEKRSQSGLGRRHEEIKEVSDPAKDETTSSHDAKTARATWRKQQNLSLEESWSLLSLFEKSQKGRITKDLDLSRHGDALDVLLCRKEETLESVVGQTNKSDESGLIDLEIPTLPKGKQLVINIRNTWGDRHYVGLNGIEVFTDCGKPAEIVEITADPPDINVLPEYGNDPRVVTNLIDGVYRTRDDMHLWLAPFTPGGKHTITITLAESLRIAMIRIWNYNKSRIHSFRGVRCVDITLDESLIFHGEIARASGILGADDPFGDTILFTMDEEILEAMAQYDQTYDGNEEDEDELLRSCYFERPSTADQAEEGGSGDRPFTSAKHARKTKPDQELLKTEETEVHGVPSSSGYLEGRVLQLNFLSTWGDPFYMGLTGMEFLGPNQEVIPLSYSMLKACPRDLNDLPEYEDDDRTLDKIIDGSNLTMSDEHMWLIPFTDGQDHLLTVDLGQPTPLIGLRVWNYNKSIDDTFRGAKQVHIKLDDRIISPPEGFLLRKGPGNVHFDYGQDIYFIKPEKEFPAQGDKAKGAERRSESKVNLKKLMPDYEPTLMPCGFVFQFQLFSTWGDPYYIGLNGLEFYDENGYRIRLTGNNITAYPHSVNELEGVSDDIRTPDKLIDGFNDTYDGRHMWLAPILPGIINLIYVVFDEPVTVSMVKVWNYSKTPIRGVQQFGLLVDDLLVYHGILPQVPSVTRGILPNLEMPTPHHTILFTDEEQIALAERKNVLSNKGGEQDIQLTNDKRIVAHYNDPKSAGKTADPALRPKTSVPAFQKKR</sequence>
<feature type="domain" description="KATNIP" evidence="2">
    <location>
        <begin position="849"/>
        <end position="1009"/>
    </location>
</feature>
<evidence type="ECO:0000259" key="2">
    <source>
        <dbReference type="Pfam" id="PF14652"/>
    </source>
</evidence>
<evidence type="ECO:0000313" key="3">
    <source>
        <dbReference type="EMBL" id="CAH3157288.1"/>
    </source>
</evidence>
<feature type="compositionally biased region" description="Polar residues" evidence="1">
    <location>
        <begin position="687"/>
        <end position="701"/>
    </location>
</feature>
<feature type="compositionally biased region" description="Basic and acidic residues" evidence="1">
    <location>
        <begin position="508"/>
        <end position="527"/>
    </location>
</feature>
<feature type="compositionally biased region" description="Basic and acidic residues" evidence="1">
    <location>
        <begin position="725"/>
        <end position="763"/>
    </location>
</feature>
<feature type="region of interest" description="Disordered" evidence="1">
    <location>
        <begin position="449"/>
        <end position="483"/>
    </location>
</feature>
<feature type="compositionally biased region" description="Polar residues" evidence="1">
    <location>
        <begin position="1"/>
        <end position="11"/>
    </location>
</feature>
<gene>
    <name evidence="3" type="ORF">PLOB_00002149</name>
</gene>
<feature type="compositionally biased region" description="Low complexity" evidence="1">
    <location>
        <begin position="591"/>
        <end position="604"/>
    </location>
</feature>
<feature type="compositionally biased region" description="Basic and acidic residues" evidence="1">
    <location>
        <begin position="451"/>
        <end position="464"/>
    </location>
</feature>
<organism evidence="3 4">
    <name type="scientific">Porites lobata</name>
    <dbReference type="NCBI Taxonomy" id="104759"/>
    <lineage>
        <taxon>Eukaryota</taxon>
        <taxon>Metazoa</taxon>
        <taxon>Cnidaria</taxon>
        <taxon>Anthozoa</taxon>
        <taxon>Hexacorallia</taxon>
        <taxon>Scleractinia</taxon>
        <taxon>Fungiina</taxon>
        <taxon>Poritidae</taxon>
        <taxon>Porites</taxon>
    </lineage>
</organism>
<reference evidence="3 4" key="1">
    <citation type="submission" date="2022-05" db="EMBL/GenBank/DDBJ databases">
        <authorList>
            <consortium name="Genoscope - CEA"/>
            <person name="William W."/>
        </authorList>
    </citation>
    <scope>NUCLEOTIDE SEQUENCE [LARGE SCALE GENOMIC DNA]</scope>
</reference>
<feature type="compositionally biased region" description="Polar residues" evidence="1">
    <location>
        <begin position="73"/>
        <end position="84"/>
    </location>
</feature>
<feature type="compositionally biased region" description="Basic and acidic residues" evidence="1">
    <location>
        <begin position="549"/>
        <end position="572"/>
    </location>
</feature>
<feature type="compositionally biased region" description="Polar residues" evidence="1">
    <location>
        <begin position="145"/>
        <end position="177"/>
    </location>
</feature>
<feature type="region of interest" description="Disordered" evidence="1">
    <location>
        <begin position="496"/>
        <end position="766"/>
    </location>
</feature>
<feature type="domain" description="KATNIP" evidence="2">
    <location>
        <begin position="277"/>
        <end position="437"/>
    </location>
</feature>
<dbReference type="Proteomes" id="UP001159405">
    <property type="component" value="Unassembled WGS sequence"/>
</dbReference>